<evidence type="ECO:0000256" key="1">
    <source>
        <dbReference type="ARBA" id="ARBA00004413"/>
    </source>
</evidence>
<reference evidence="12 13" key="1">
    <citation type="submission" date="2020-05" db="EMBL/GenBank/DDBJ databases">
        <title>MicrobeNet Type strains.</title>
        <authorList>
            <person name="Nicholson A.C."/>
        </authorList>
    </citation>
    <scope>NUCLEOTIDE SEQUENCE [LARGE SCALE GENOMIC DNA]</scope>
    <source>
        <strain evidence="12 13">JCM 14547</strain>
    </source>
</reference>
<dbReference type="PROSITE" id="PS00211">
    <property type="entry name" value="ABC_TRANSPORTER_1"/>
    <property type="match status" value="1"/>
</dbReference>
<keyword evidence="3" id="KW-1003">Cell membrane</keyword>
<feature type="compositionally biased region" description="Acidic residues" evidence="10">
    <location>
        <begin position="340"/>
        <end position="349"/>
    </location>
</feature>
<keyword evidence="6" id="KW-1278">Translocase</keyword>
<dbReference type="GO" id="GO:0043215">
    <property type="term" value="P:daunorubicin transport"/>
    <property type="evidence" value="ECO:0007669"/>
    <property type="project" value="InterPro"/>
</dbReference>
<dbReference type="InterPro" id="IPR027417">
    <property type="entry name" value="P-loop_NTPase"/>
</dbReference>
<dbReference type="FunFam" id="3.40.50.300:FF:000589">
    <property type="entry name" value="ABC transporter, ATP-binding subunit"/>
    <property type="match status" value="1"/>
</dbReference>
<dbReference type="EMBL" id="JABEMA010000084">
    <property type="protein sequence ID" value="NNH22959.1"/>
    <property type="molecule type" value="Genomic_DNA"/>
</dbReference>
<evidence type="ECO:0000256" key="2">
    <source>
        <dbReference type="ARBA" id="ARBA00022448"/>
    </source>
</evidence>
<dbReference type="InterPro" id="IPR003439">
    <property type="entry name" value="ABC_transporter-like_ATP-bd"/>
</dbReference>
<evidence type="ECO:0000256" key="3">
    <source>
        <dbReference type="ARBA" id="ARBA00022475"/>
    </source>
</evidence>
<dbReference type="Gene3D" id="3.40.50.300">
    <property type="entry name" value="P-loop containing nucleotide triphosphate hydrolases"/>
    <property type="match status" value="1"/>
</dbReference>
<evidence type="ECO:0000256" key="6">
    <source>
        <dbReference type="ARBA" id="ARBA00022967"/>
    </source>
</evidence>
<evidence type="ECO:0000256" key="10">
    <source>
        <dbReference type="SAM" id="MobiDB-lite"/>
    </source>
</evidence>
<dbReference type="GO" id="GO:0046677">
    <property type="term" value="P:response to antibiotic"/>
    <property type="evidence" value="ECO:0007669"/>
    <property type="project" value="UniProtKB-KW"/>
</dbReference>
<keyword evidence="4" id="KW-0547">Nucleotide-binding</keyword>
<keyword evidence="7" id="KW-0472">Membrane</keyword>
<evidence type="ECO:0000256" key="4">
    <source>
        <dbReference type="ARBA" id="ARBA00022741"/>
    </source>
</evidence>
<dbReference type="Proteomes" id="UP000555552">
    <property type="component" value="Unassembled WGS sequence"/>
</dbReference>
<dbReference type="GO" id="GO:1900753">
    <property type="term" value="P:doxorubicin transport"/>
    <property type="evidence" value="ECO:0007669"/>
    <property type="project" value="InterPro"/>
</dbReference>
<dbReference type="InterPro" id="IPR025302">
    <property type="entry name" value="DrrA1/2-like_C"/>
</dbReference>
<dbReference type="Pfam" id="PF13732">
    <property type="entry name" value="DrrA1-3_C"/>
    <property type="match status" value="1"/>
</dbReference>
<dbReference type="PANTHER" id="PTHR42711:SF19">
    <property type="entry name" value="DOXORUBICIN RESISTANCE ATP-BINDING PROTEIN DRRA"/>
    <property type="match status" value="1"/>
</dbReference>
<organism evidence="12 13">
    <name type="scientific">Pseudokineococcus marinus</name>
    <dbReference type="NCBI Taxonomy" id="351215"/>
    <lineage>
        <taxon>Bacteria</taxon>
        <taxon>Bacillati</taxon>
        <taxon>Actinomycetota</taxon>
        <taxon>Actinomycetes</taxon>
        <taxon>Kineosporiales</taxon>
        <taxon>Kineosporiaceae</taxon>
        <taxon>Pseudokineococcus</taxon>
    </lineage>
</organism>
<accession>A0A849BIE5</accession>
<keyword evidence="5 12" id="KW-0067">ATP-binding</keyword>
<evidence type="ECO:0000256" key="5">
    <source>
        <dbReference type="ARBA" id="ARBA00022840"/>
    </source>
</evidence>
<dbReference type="PANTHER" id="PTHR42711">
    <property type="entry name" value="ABC TRANSPORTER ATP-BINDING PROTEIN"/>
    <property type="match status" value="1"/>
</dbReference>
<comment type="similarity">
    <text evidence="9">Belongs to the ABC transporter superfamily. Drug exporter-1 (DrugE1) (TC 3.A.1.105) family.</text>
</comment>
<evidence type="ECO:0000256" key="7">
    <source>
        <dbReference type="ARBA" id="ARBA00023136"/>
    </source>
</evidence>
<dbReference type="SMART" id="SM00382">
    <property type="entry name" value="AAA"/>
    <property type="match status" value="1"/>
</dbReference>
<evidence type="ECO:0000256" key="8">
    <source>
        <dbReference type="ARBA" id="ARBA00023251"/>
    </source>
</evidence>
<evidence type="ECO:0000256" key="9">
    <source>
        <dbReference type="ARBA" id="ARBA00049985"/>
    </source>
</evidence>
<feature type="region of interest" description="Disordered" evidence="10">
    <location>
        <begin position="1"/>
        <end position="30"/>
    </location>
</feature>
<dbReference type="InterPro" id="IPR005894">
    <property type="entry name" value="DrrA"/>
</dbReference>
<feature type="region of interest" description="Disordered" evidence="10">
    <location>
        <begin position="336"/>
        <end position="367"/>
    </location>
</feature>
<proteinExistence type="inferred from homology"/>
<dbReference type="InterPro" id="IPR050763">
    <property type="entry name" value="ABC_transporter_ATP-binding"/>
</dbReference>
<dbReference type="GO" id="GO:0005524">
    <property type="term" value="F:ATP binding"/>
    <property type="evidence" value="ECO:0007669"/>
    <property type="project" value="UniProtKB-KW"/>
</dbReference>
<keyword evidence="13" id="KW-1185">Reference proteome</keyword>
<dbReference type="RefSeq" id="WP_171202789.1">
    <property type="nucleotide sequence ID" value="NZ_BAAANP010000041.1"/>
</dbReference>
<dbReference type="InterPro" id="IPR003593">
    <property type="entry name" value="AAA+_ATPase"/>
</dbReference>
<dbReference type="GO" id="GO:0016887">
    <property type="term" value="F:ATP hydrolysis activity"/>
    <property type="evidence" value="ECO:0007669"/>
    <property type="project" value="InterPro"/>
</dbReference>
<evidence type="ECO:0000313" key="13">
    <source>
        <dbReference type="Proteomes" id="UP000555552"/>
    </source>
</evidence>
<feature type="compositionally biased region" description="Low complexity" evidence="10">
    <location>
        <begin position="11"/>
        <end position="25"/>
    </location>
</feature>
<keyword evidence="2" id="KW-0813">Transport</keyword>
<dbReference type="SUPFAM" id="SSF52540">
    <property type="entry name" value="P-loop containing nucleoside triphosphate hydrolases"/>
    <property type="match status" value="1"/>
</dbReference>
<protein>
    <submittedName>
        <fullName evidence="12">ATP-binding cassette domain-containing protein</fullName>
    </submittedName>
</protein>
<name>A0A849BIE5_9ACTN</name>
<feature type="domain" description="ABC transporter" evidence="11">
    <location>
        <begin position="31"/>
        <end position="261"/>
    </location>
</feature>
<dbReference type="AlphaFoldDB" id="A0A849BIE5"/>
<sequence>MTTSATTPEPAARSRTGATGGTRSSTQDHPVVAEGLVKRYGGVTALDGLSLSVPRGSVLGVLGPNGAGKTTAVRVLTTLLRPDEGRASVAGVDVLADPAGVRRRIGVSGQYAAVDEQLTGTENLQMVGDLYHLGRGPSRARARELLERFDLTDAGSRPVKTYSGGMRRRLDLAGALVAEPEVLFLDEPTTGLDPRSRLGMWEVISELVSGGTTLLLTTQYLEEADRLADSIAVIDHGRVIAEGTADELKAQVGGERVEITLASADDVGAARAALERAGAAEVSVDEQTRSLSAPASGGTATLVAVLGDLRESGAEVLDAGVRRPTLDDVFLTLTGRAAEDADDAGEQAPEEGGGRRRGGRRRGEHAR</sequence>
<keyword evidence="8" id="KW-0046">Antibiotic resistance</keyword>
<dbReference type="PROSITE" id="PS50893">
    <property type="entry name" value="ABC_TRANSPORTER_2"/>
    <property type="match status" value="1"/>
</dbReference>
<dbReference type="GO" id="GO:0005886">
    <property type="term" value="C:plasma membrane"/>
    <property type="evidence" value="ECO:0007669"/>
    <property type="project" value="UniProtKB-SubCell"/>
</dbReference>
<gene>
    <name evidence="12" type="ORF">HLB09_07595</name>
</gene>
<evidence type="ECO:0000259" key="11">
    <source>
        <dbReference type="PROSITE" id="PS50893"/>
    </source>
</evidence>
<dbReference type="Pfam" id="PF00005">
    <property type="entry name" value="ABC_tran"/>
    <property type="match status" value="1"/>
</dbReference>
<feature type="compositionally biased region" description="Basic residues" evidence="10">
    <location>
        <begin position="355"/>
        <end position="367"/>
    </location>
</feature>
<evidence type="ECO:0000313" key="12">
    <source>
        <dbReference type="EMBL" id="NNH22959.1"/>
    </source>
</evidence>
<dbReference type="InterPro" id="IPR017871">
    <property type="entry name" value="ABC_transporter-like_CS"/>
</dbReference>
<dbReference type="NCBIfam" id="TIGR01188">
    <property type="entry name" value="drrA"/>
    <property type="match status" value="1"/>
</dbReference>
<comment type="caution">
    <text evidence="12">The sequence shown here is derived from an EMBL/GenBank/DDBJ whole genome shotgun (WGS) entry which is preliminary data.</text>
</comment>
<comment type="subcellular location">
    <subcellularLocation>
        <location evidence="1">Cell membrane</location>
        <topology evidence="1">Peripheral membrane protein</topology>
        <orientation evidence="1">Cytoplasmic side</orientation>
    </subcellularLocation>
</comment>